<dbReference type="EMBL" id="HBER01019618">
    <property type="protein sequence ID" value="CAD8534626.1"/>
    <property type="molecule type" value="Transcribed_RNA"/>
</dbReference>
<feature type="region of interest" description="Disordered" evidence="1">
    <location>
        <begin position="171"/>
        <end position="231"/>
    </location>
</feature>
<sequence length="231" mass="23940">MLGANDMRRPLTSCLAACLGPSLPKGAGCLRQGGASASDKDKAATCISVAWRKHSSGRSTTPTVEEKLSAAQRALTASEKHQLAALLGGDVDATTKELLSDGSVARRRAAIRRRFDQKMQGRTQQQRRVIARSLFASVEHDDSSDVDSIADEADAVVSPACGTDAFPIPQYIEAPSPRTPSALRATGRVTPTPSVPSAAYTPAAREGGAMGTSPSADQGGARAAERVAAAV</sequence>
<reference evidence="2" key="1">
    <citation type="submission" date="2021-01" db="EMBL/GenBank/DDBJ databases">
        <authorList>
            <person name="Corre E."/>
            <person name="Pelletier E."/>
            <person name="Niang G."/>
            <person name="Scheremetjew M."/>
            <person name="Finn R."/>
            <person name="Kale V."/>
            <person name="Holt S."/>
            <person name="Cochrane G."/>
            <person name="Meng A."/>
            <person name="Brown T."/>
            <person name="Cohen L."/>
        </authorList>
    </citation>
    <scope>NUCLEOTIDE SEQUENCE</scope>
    <source>
        <strain evidence="2">RCC1130</strain>
    </source>
</reference>
<accession>A0A7S0IX55</accession>
<organism evidence="2">
    <name type="scientific">Calcidiscus leptoporus</name>
    <dbReference type="NCBI Taxonomy" id="127549"/>
    <lineage>
        <taxon>Eukaryota</taxon>
        <taxon>Haptista</taxon>
        <taxon>Haptophyta</taxon>
        <taxon>Prymnesiophyceae</taxon>
        <taxon>Coccolithales</taxon>
        <taxon>Calcidiscaceae</taxon>
        <taxon>Calcidiscus</taxon>
    </lineage>
</organism>
<evidence type="ECO:0000256" key="1">
    <source>
        <dbReference type="SAM" id="MobiDB-lite"/>
    </source>
</evidence>
<name>A0A7S0IX55_9EUKA</name>
<gene>
    <name evidence="2" type="ORF">CLEP1334_LOCUS9906</name>
</gene>
<proteinExistence type="predicted"/>
<dbReference type="AlphaFoldDB" id="A0A7S0IX55"/>
<protein>
    <submittedName>
        <fullName evidence="2">Uncharacterized protein</fullName>
    </submittedName>
</protein>
<evidence type="ECO:0000313" key="2">
    <source>
        <dbReference type="EMBL" id="CAD8534626.1"/>
    </source>
</evidence>